<organism evidence="4">
    <name type="scientific">uncultured organism</name>
    <dbReference type="NCBI Taxonomy" id="155900"/>
    <lineage>
        <taxon>unclassified sequences</taxon>
        <taxon>environmental samples</taxon>
    </lineage>
</organism>
<dbReference type="PROSITE" id="PS01173">
    <property type="entry name" value="LIPASE_GDXG_HIS"/>
    <property type="match status" value="1"/>
</dbReference>
<name>A0A0G3FEU6_9ZZZZ</name>
<comment type="similarity">
    <text evidence="1">Belongs to the 'GDXG' lipolytic enzyme family.</text>
</comment>
<protein>
    <recommendedName>
        <fullName evidence="3">Alpha/beta hydrolase fold-3 domain-containing protein</fullName>
    </recommendedName>
</protein>
<dbReference type="EMBL" id="KP347767">
    <property type="protein sequence ID" value="AKJ87262.1"/>
    <property type="molecule type" value="Genomic_DNA"/>
</dbReference>
<evidence type="ECO:0000256" key="2">
    <source>
        <dbReference type="ARBA" id="ARBA00022801"/>
    </source>
</evidence>
<accession>A0A0G3FEU6</accession>
<dbReference type="PANTHER" id="PTHR48081:SF8">
    <property type="entry name" value="ALPHA_BETA HYDROLASE FOLD-3 DOMAIN-CONTAINING PROTEIN-RELATED"/>
    <property type="match status" value="1"/>
</dbReference>
<sequence>MSNDVSSALAAPLSGRLHPQVAAYLAQMAAMNPPPIEALTAEQVRVGFGMQMKMTAGPATPLPVVRELTLPGPGGAIKARLYRPAAEGVLPGLVFFHGGGWVIGDLDSHDDLCRDLAAQAHCAVLSVDYRLAPEHRFPAAAEDAIAAADWAAANATQLGIDPARLAVGGDSAGGNLAAVAALAARDAGRPLAAQLLIYPVTDMSRFDGESYAACGEGYGLTAGAMAWFRDHYLVNADADAAGDWRVSPLLASDLGRLPPTLVVTAEFDVLRSEGEAYAKRLAAAGVPTSLARYDGMIHGFASMAGVLDVGRQVRSDMAQWLRATLGG</sequence>
<dbReference type="GO" id="GO:0016787">
    <property type="term" value="F:hydrolase activity"/>
    <property type="evidence" value="ECO:0007669"/>
    <property type="project" value="UniProtKB-KW"/>
</dbReference>
<proteinExistence type="inferred from homology"/>
<dbReference type="InterPro" id="IPR013094">
    <property type="entry name" value="AB_hydrolase_3"/>
</dbReference>
<dbReference type="FunFam" id="3.40.50.1820:FF:000089">
    <property type="entry name" value="Alpha/beta hydrolase"/>
    <property type="match status" value="1"/>
</dbReference>
<feature type="domain" description="Alpha/beta hydrolase fold-3" evidence="3">
    <location>
        <begin position="93"/>
        <end position="301"/>
    </location>
</feature>
<dbReference type="PANTHER" id="PTHR48081">
    <property type="entry name" value="AB HYDROLASE SUPERFAMILY PROTEIN C4A8.06C"/>
    <property type="match status" value="1"/>
</dbReference>
<dbReference type="SMR" id="A0A0G3FEU6"/>
<dbReference type="InterPro" id="IPR029058">
    <property type="entry name" value="AB_hydrolase_fold"/>
</dbReference>
<dbReference type="InterPro" id="IPR002168">
    <property type="entry name" value="Lipase_GDXG_HIS_AS"/>
</dbReference>
<dbReference type="Gene3D" id="3.40.50.1820">
    <property type="entry name" value="alpha/beta hydrolase"/>
    <property type="match status" value="1"/>
</dbReference>
<evidence type="ECO:0000256" key="1">
    <source>
        <dbReference type="ARBA" id="ARBA00010515"/>
    </source>
</evidence>
<evidence type="ECO:0000313" key="4">
    <source>
        <dbReference type="EMBL" id="AKJ87262.1"/>
    </source>
</evidence>
<evidence type="ECO:0000259" key="3">
    <source>
        <dbReference type="Pfam" id="PF07859"/>
    </source>
</evidence>
<reference evidence="4" key="1">
    <citation type="submission" date="2014-12" db="EMBL/GenBank/DDBJ databases">
        <title>Investigation of esterase diversity in environmental metagenomes.</title>
        <authorList>
            <person name="Popovic A."/>
            <person name="Tchigvintsev A."/>
            <person name="Nocek B."/>
            <person name="Hajighasemi M."/>
            <person name="Brown G."/>
            <person name="Xu X."/>
            <person name="Li H."/>
            <person name="Glinos J."/>
            <person name="Yim V."/>
            <person name="Pelletier E."/>
            <person name="Chernikova T.N."/>
            <person name="Golyshina O.V."/>
            <person name="Tran H."/>
            <person name="Le Paslier D."/>
            <person name="Yakimov M.M."/>
            <person name="Savchenko A."/>
            <person name="Golyshin P.N."/>
            <person name="Yakunin A.F."/>
        </authorList>
    </citation>
    <scope>NUCLEOTIDE SEQUENCE</scope>
</reference>
<dbReference type="InterPro" id="IPR050300">
    <property type="entry name" value="GDXG_lipolytic_enzyme"/>
</dbReference>
<dbReference type="Pfam" id="PF07859">
    <property type="entry name" value="Abhydrolase_3"/>
    <property type="match status" value="1"/>
</dbReference>
<dbReference type="AlphaFoldDB" id="A0A0G3FEU6"/>
<dbReference type="SUPFAM" id="SSF53474">
    <property type="entry name" value="alpha/beta-Hydrolases"/>
    <property type="match status" value="1"/>
</dbReference>
<keyword evidence="2" id="KW-0378">Hydrolase</keyword>
<dbReference type="ESTHER" id="9zzzz-a0a0g3feu6">
    <property type="family name" value="Hormone-sensitive_lipase_like"/>
</dbReference>